<keyword evidence="1" id="KW-0472">Membrane</keyword>
<protein>
    <submittedName>
        <fullName evidence="2">Uncharacterized protein</fullName>
    </submittedName>
</protein>
<evidence type="ECO:0000256" key="1">
    <source>
        <dbReference type="SAM" id="Phobius"/>
    </source>
</evidence>
<accession>A0A3N4HYE1</accession>
<dbReference type="EMBL" id="ML119708">
    <property type="protein sequence ID" value="RPA78689.1"/>
    <property type="molecule type" value="Genomic_DNA"/>
</dbReference>
<name>A0A3N4HYE1_ASCIM</name>
<organism evidence="2 3">
    <name type="scientific">Ascobolus immersus RN42</name>
    <dbReference type="NCBI Taxonomy" id="1160509"/>
    <lineage>
        <taxon>Eukaryota</taxon>
        <taxon>Fungi</taxon>
        <taxon>Dikarya</taxon>
        <taxon>Ascomycota</taxon>
        <taxon>Pezizomycotina</taxon>
        <taxon>Pezizomycetes</taxon>
        <taxon>Pezizales</taxon>
        <taxon>Ascobolaceae</taxon>
        <taxon>Ascobolus</taxon>
    </lineage>
</organism>
<feature type="transmembrane region" description="Helical" evidence="1">
    <location>
        <begin position="76"/>
        <end position="96"/>
    </location>
</feature>
<gene>
    <name evidence="2" type="ORF">BJ508DRAFT_329009</name>
</gene>
<feature type="non-terminal residue" evidence="2">
    <location>
        <position position="143"/>
    </location>
</feature>
<keyword evidence="1" id="KW-0812">Transmembrane</keyword>
<feature type="transmembrane region" description="Helical" evidence="1">
    <location>
        <begin position="102"/>
        <end position="120"/>
    </location>
</feature>
<reference evidence="2 3" key="1">
    <citation type="journal article" date="2018" name="Nat. Ecol. Evol.">
        <title>Pezizomycetes genomes reveal the molecular basis of ectomycorrhizal truffle lifestyle.</title>
        <authorList>
            <person name="Murat C."/>
            <person name="Payen T."/>
            <person name="Noel B."/>
            <person name="Kuo A."/>
            <person name="Morin E."/>
            <person name="Chen J."/>
            <person name="Kohler A."/>
            <person name="Krizsan K."/>
            <person name="Balestrini R."/>
            <person name="Da Silva C."/>
            <person name="Montanini B."/>
            <person name="Hainaut M."/>
            <person name="Levati E."/>
            <person name="Barry K.W."/>
            <person name="Belfiori B."/>
            <person name="Cichocki N."/>
            <person name="Clum A."/>
            <person name="Dockter R.B."/>
            <person name="Fauchery L."/>
            <person name="Guy J."/>
            <person name="Iotti M."/>
            <person name="Le Tacon F."/>
            <person name="Lindquist E.A."/>
            <person name="Lipzen A."/>
            <person name="Malagnac F."/>
            <person name="Mello A."/>
            <person name="Molinier V."/>
            <person name="Miyauchi S."/>
            <person name="Poulain J."/>
            <person name="Riccioni C."/>
            <person name="Rubini A."/>
            <person name="Sitrit Y."/>
            <person name="Splivallo R."/>
            <person name="Traeger S."/>
            <person name="Wang M."/>
            <person name="Zifcakova L."/>
            <person name="Wipf D."/>
            <person name="Zambonelli A."/>
            <person name="Paolocci F."/>
            <person name="Nowrousian M."/>
            <person name="Ottonello S."/>
            <person name="Baldrian P."/>
            <person name="Spatafora J.W."/>
            <person name="Henrissat B."/>
            <person name="Nagy L.G."/>
            <person name="Aury J.M."/>
            <person name="Wincker P."/>
            <person name="Grigoriev I.V."/>
            <person name="Bonfante P."/>
            <person name="Martin F.M."/>
        </authorList>
    </citation>
    <scope>NUCLEOTIDE SEQUENCE [LARGE SCALE GENOMIC DNA]</scope>
    <source>
        <strain evidence="2 3">RN42</strain>
    </source>
</reference>
<dbReference type="AlphaFoldDB" id="A0A3N4HYE1"/>
<evidence type="ECO:0000313" key="2">
    <source>
        <dbReference type="EMBL" id="RPA78689.1"/>
    </source>
</evidence>
<evidence type="ECO:0000313" key="3">
    <source>
        <dbReference type="Proteomes" id="UP000275078"/>
    </source>
</evidence>
<keyword evidence="3" id="KW-1185">Reference proteome</keyword>
<keyword evidence="1" id="KW-1133">Transmembrane helix</keyword>
<dbReference type="Proteomes" id="UP000275078">
    <property type="component" value="Unassembled WGS sequence"/>
</dbReference>
<sequence>MTTRRTSTSDLPTFTTIPNWHLSLPPNRPRHAWPDNLVIWLKDQFNRLSSSITTHAPYTPFGSDKALLFDLLTHPLSLHAQTTFWTVYLLLLLVFSPHYPEGWSAALVAGVVSAVGYLLVAKREERVGGRGWWGMTVGYWGVR</sequence>
<proteinExistence type="predicted"/>